<keyword evidence="1" id="KW-0614">Plasmid</keyword>
<reference evidence="1" key="1">
    <citation type="submission" date="2024-06" db="EMBL/GenBank/DDBJ databases">
        <title>Draft Genome Sequence of Deinococcus sonorensis Type Strain KR-87, a Biofilm Producing Representative of the Genus Deinococcus.</title>
        <authorList>
            <person name="Boren L.S."/>
            <person name="Grosso R.A."/>
            <person name="Hugenberg-Cox A.N."/>
            <person name="Hill J.T.E."/>
            <person name="Albert C.M."/>
            <person name="Tuohy J.M."/>
        </authorList>
    </citation>
    <scope>NUCLEOTIDE SEQUENCE</scope>
    <source>
        <strain evidence="1">KR-87</strain>
        <plasmid evidence="1">pDson05</plasmid>
    </source>
</reference>
<dbReference type="RefSeq" id="WP_350245707.1">
    <property type="nucleotide sequence ID" value="NZ_CP158301.1"/>
</dbReference>
<protein>
    <submittedName>
        <fullName evidence="1">Uncharacterized protein</fullName>
    </submittedName>
</protein>
<accession>A0AAU7UHE6</accession>
<name>A0AAU7UHE6_9DEIO</name>
<dbReference type="KEGG" id="dsc:ABOD76_22170"/>
<organism evidence="1">
    <name type="scientific">Deinococcus sonorensis KR-87</name>
    <dbReference type="NCBI Taxonomy" id="694439"/>
    <lineage>
        <taxon>Bacteria</taxon>
        <taxon>Thermotogati</taxon>
        <taxon>Deinococcota</taxon>
        <taxon>Deinococci</taxon>
        <taxon>Deinococcales</taxon>
        <taxon>Deinococcaceae</taxon>
        <taxon>Deinococcus</taxon>
    </lineage>
</organism>
<dbReference type="AlphaFoldDB" id="A0AAU7UHE6"/>
<gene>
    <name evidence="1" type="ORF">ABOD76_22170</name>
</gene>
<sequence length="174" mass="19559">MNRESFEQDLQLLVGLQLKRVRYYASPGGWPSWHAHPDFDSLEQGLDLIGHGAAHSVTWDATFWSYGLRVRSGTLVDVLSAGQFHDVSEESRWSAFLGQQVRDARFVWEPVPDPLAEAGDVYPQHVVLTFEHGGQVYLSAAAPQEPQAPFFGMSDHVVVLFDQDHARHYLPGMD</sequence>
<proteinExistence type="predicted"/>
<evidence type="ECO:0000313" key="1">
    <source>
        <dbReference type="EMBL" id="XBV87558.1"/>
    </source>
</evidence>
<geneLocation type="plasmid" evidence="1">
    <name>pDson05</name>
</geneLocation>
<dbReference type="EMBL" id="CP158301">
    <property type="protein sequence ID" value="XBV87558.1"/>
    <property type="molecule type" value="Genomic_DNA"/>
</dbReference>